<dbReference type="HAMAP" id="MF_00422">
    <property type="entry name" value="SecE"/>
    <property type="match status" value="1"/>
</dbReference>
<dbReference type="GO" id="GO:0009306">
    <property type="term" value="P:protein secretion"/>
    <property type="evidence" value="ECO:0007669"/>
    <property type="project" value="UniProtKB-UniRule"/>
</dbReference>
<keyword evidence="6 9" id="KW-1133">Transmembrane helix</keyword>
<evidence type="ECO:0000256" key="5">
    <source>
        <dbReference type="ARBA" id="ARBA00022927"/>
    </source>
</evidence>
<keyword evidence="11" id="KW-1185">Reference proteome</keyword>
<comment type="subunit">
    <text evidence="9">Component of the Sec protein translocase complex. Heterotrimer consisting of SecY, SecE and SecG subunits. The heterotrimers can form oligomers, although 1 heterotrimer is thought to be able to translocate proteins. Interacts with the ribosome. Interacts with SecDF, and other proteins may be involved. Interacts with SecA.</text>
</comment>
<evidence type="ECO:0000313" key="10">
    <source>
        <dbReference type="EMBL" id="SKA24531.1"/>
    </source>
</evidence>
<keyword evidence="7 9" id="KW-0811">Translocation</keyword>
<organism evidence="10 11">
    <name type="scientific">Trichlorobacter thiogenes</name>
    <dbReference type="NCBI Taxonomy" id="115783"/>
    <lineage>
        <taxon>Bacteria</taxon>
        <taxon>Pseudomonadati</taxon>
        <taxon>Thermodesulfobacteriota</taxon>
        <taxon>Desulfuromonadia</taxon>
        <taxon>Geobacterales</taxon>
        <taxon>Geobacteraceae</taxon>
        <taxon>Trichlorobacter</taxon>
    </lineage>
</organism>
<dbReference type="InterPro" id="IPR001901">
    <property type="entry name" value="Translocase_SecE/Sec61-g"/>
</dbReference>
<dbReference type="AlphaFoldDB" id="A0A1T4S9H5"/>
<evidence type="ECO:0000256" key="4">
    <source>
        <dbReference type="ARBA" id="ARBA00022692"/>
    </source>
</evidence>
<dbReference type="EMBL" id="FUWR01000034">
    <property type="protein sequence ID" value="SKA24531.1"/>
    <property type="molecule type" value="Genomic_DNA"/>
</dbReference>
<comment type="similarity">
    <text evidence="9">Belongs to the SecE/SEC61-gamma family.</text>
</comment>
<dbReference type="RefSeq" id="WP_078791572.1">
    <property type="nucleotide sequence ID" value="NZ_FUWR01000034.1"/>
</dbReference>
<evidence type="ECO:0000256" key="2">
    <source>
        <dbReference type="ARBA" id="ARBA00022448"/>
    </source>
</evidence>
<dbReference type="NCBIfam" id="TIGR00964">
    <property type="entry name" value="secE_bact"/>
    <property type="match status" value="1"/>
</dbReference>
<proteinExistence type="inferred from homology"/>
<dbReference type="Pfam" id="PF00584">
    <property type="entry name" value="SecE"/>
    <property type="match status" value="1"/>
</dbReference>
<keyword evidence="3 9" id="KW-1003">Cell membrane</keyword>
<dbReference type="GO" id="GO:0005886">
    <property type="term" value="C:plasma membrane"/>
    <property type="evidence" value="ECO:0007669"/>
    <property type="project" value="UniProtKB-SubCell"/>
</dbReference>
<dbReference type="GO" id="GO:0043952">
    <property type="term" value="P:protein transport by the Sec complex"/>
    <property type="evidence" value="ECO:0007669"/>
    <property type="project" value="UniProtKB-UniRule"/>
</dbReference>
<evidence type="ECO:0000313" key="11">
    <source>
        <dbReference type="Proteomes" id="UP000190102"/>
    </source>
</evidence>
<dbReference type="Proteomes" id="UP000190102">
    <property type="component" value="Unassembled WGS sequence"/>
</dbReference>
<accession>A0A1T4S9H5</accession>
<keyword evidence="4 9" id="KW-0812">Transmembrane</keyword>
<comment type="function">
    <text evidence="9">Essential subunit of the Sec protein translocation channel SecYEG. Clamps together the 2 halves of SecY. May contact the channel plug during translocation.</text>
</comment>
<dbReference type="PANTHER" id="PTHR33910:SF1">
    <property type="entry name" value="PROTEIN TRANSLOCASE SUBUNIT SECE"/>
    <property type="match status" value="1"/>
</dbReference>
<comment type="subcellular location">
    <subcellularLocation>
        <location evidence="9">Cell membrane</location>
        <topology evidence="9">Single-pass membrane protein</topology>
    </subcellularLocation>
    <subcellularLocation>
        <location evidence="1">Membrane</location>
    </subcellularLocation>
</comment>
<evidence type="ECO:0000256" key="9">
    <source>
        <dbReference type="HAMAP-Rule" id="MF_00422"/>
    </source>
</evidence>
<dbReference type="GO" id="GO:0065002">
    <property type="term" value="P:intracellular protein transmembrane transport"/>
    <property type="evidence" value="ECO:0007669"/>
    <property type="project" value="UniProtKB-UniRule"/>
</dbReference>
<dbReference type="OrthoDB" id="9812738at2"/>
<dbReference type="InterPro" id="IPR005807">
    <property type="entry name" value="SecE_bac"/>
</dbReference>
<evidence type="ECO:0000256" key="1">
    <source>
        <dbReference type="ARBA" id="ARBA00004370"/>
    </source>
</evidence>
<evidence type="ECO:0000256" key="6">
    <source>
        <dbReference type="ARBA" id="ARBA00022989"/>
    </source>
</evidence>
<gene>
    <name evidence="9" type="primary">secE</name>
    <name evidence="10" type="ORF">SAMN02745119_03328</name>
</gene>
<dbReference type="STRING" id="115783.SAMN02745119_03328"/>
<keyword evidence="8 9" id="KW-0472">Membrane</keyword>
<dbReference type="InterPro" id="IPR038379">
    <property type="entry name" value="SecE_sf"/>
</dbReference>
<evidence type="ECO:0000256" key="8">
    <source>
        <dbReference type="ARBA" id="ARBA00023136"/>
    </source>
</evidence>
<keyword evidence="5 9" id="KW-0653">Protein transport</keyword>
<evidence type="ECO:0000256" key="7">
    <source>
        <dbReference type="ARBA" id="ARBA00023010"/>
    </source>
</evidence>
<dbReference type="GO" id="GO:0006605">
    <property type="term" value="P:protein targeting"/>
    <property type="evidence" value="ECO:0007669"/>
    <property type="project" value="UniProtKB-UniRule"/>
</dbReference>
<feature type="transmembrane region" description="Helical" evidence="9">
    <location>
        <begin position="27"/>
        <end position="51"/>
    </location>
</feature>
<evidence type="ECO:0000256" key="3">
    <source>
        <dbReference type="ARBA" id="ARBA00022475"/>
    </source>
</evidence>
<dbReference type="PANTHER" id="PTHR33910">
    <property type="entry name" value="PROTEIN TRANSLOCASE SUBUNIT SECE"/>
    <property type="match status" value="1"/>
</dbReference>
<name>A0A1T4S9H5_9BACT</name>
<keyword evidence="2 9" id="KW-0813">Transport</keyword>
<reference evidence="11" key="1">
    <citation type="submission" date="2017-02" db="EMBL/GenBank/DDBJ databases">
        <authorList>
            <person name="Varghese N."/>
            <person name="Submissions S."/>
        </authorList>
    </citation>
    <scope>NUCLEOTIDE SEQUENCE [LARGE SCALE GENOMIC DNA]</scope>
    <source>
        <strain evidence="11">ATCC BAA-34</strain>
    </source>
</reference>
<protein>
    <recommendedName>
        <fullName evidence="9">Protein translocase subunit SecE</fullName>
    </recommendedName>
</protein>
<dbReference type="Gene3D" id="1.20.5.1030">
    <property type="entry name" value="Preprotein translocase secy subunit"/>
    <property type="match status" value="1"/>
</dbReference>
<sequence length="60" mass="6719">MTNVKTFFESVKLELSKVTWPTRKETVATTGVVILIVFMVSIYLGLCDVVLSKLMRLVLG</sequence>
<dbReference type="GO" id="GO:0008320">
    <property type="term" value="F:protein transmembrane transporter activity"/>
    <property type="evidence" value="ECO:0007669"/>
    <property type="project" value="UniProtKB-UniRule"/>
</dbReference>